<dbReference type="RefSeq" id="XP_056038294.1">
    <property type="nucleotide sequence ID" value="XM_056182198.1"/>
</dbReference>
<feature type="signal peptide" evidence="2">
    <location>
        <begin position="1"/>
        <end position="24"/>
    </location>
</feature>
<dbReference type="GO" id="GO:0098703">
    <property type="term" value="P:calcium ion import across plasma membrane"/>
    <property type="evidence" value="ECO:0007669"/>
    <property type="project" value="InterPro"/>
</dbReference>
<keyword evidence="2" id="KW-0732">Signal</keyword>
<dbReference type="InterPro" id="IPR024338">
    <property type="entry name" value="MID1/Yam8"/>
</dbReference>
<keyword evidence="1" id="KW-0472">Membrane</keyword>
<evidence type="ECO:0000256" key="1">
    <source>
        <dbReference type="SAM" id="Phobius"/>
    </source>
</evidence>
<dbReference type="Pfam" id="PF12929">
    <property type="entry name" value="Mid1"/>
    <property type="match status" value="1"/>
</dbReference>
<gene>
    <name evidence="3" type="primary">yam8</name>
    <name evidence="3" type="ORF">SOMG_03408</name>
</gene>
<evidence type="ECO:0000313" key="3">
    <source>
        <dbReference type="EMBL" id="WBW74051.1"/>
    </source>
</evidence>
<evidence type="ECO:0000313" key="4">
    <source>
        <dbReference type="Proteomes" id="UP001212411"/>
    </source>
</evidence>
<dbReference type="PANTHER" id="PTHR39142">
    <property type="entry name" value="MID1P"/>
    <property type="match status" value="1"/>
</dbReference>
<dbReference type="Proteomes" id="UP001212411">
    <property type="component" value="Chromosome 2"/>
</dbReference>
<dbReference type="PANTHER" id="PTHR39142:SF1">
    <property type="entry name" value="AEL197CP"/>
    <property type="match status" value="1"/>
</dbReference>
<proteinExistence type="predicted"/>
<reference evidence="3 4" key="1">
    <citation type="journal article" date="2023" name="G3 (Bethesda)">
        <title>A high-quality reference genome for the fission yeast Schizosaccharomyces osmophilus.</title>
        <authorList>
            <person name="Jia G.S."/>
            <person name="Zhang W.C."/>
            <person name="Liang Y."/>
            <person name="Liu X.H."/>
            <person name="Rhind N."/>
            <person name="Pidoux A."/>
            <person name="Brysch-Herzberg M."/>
            <person name="Du L.L."/>
        </authorList>
    </citation>
    <scope>NUCLEOTIDE SEQUENCE [LARGE SCALE GENOMIC DNA]</scope>
    <source>
        <strain evidence="3 4">CBS 15793</strain>
    </source>
</reference>
<dbReference type="EMBL" id="CP115612">
    <property type="protein sequence ID" value="WBW74051.1"/>
    <property type="molecule type" value="Genomic_DNA"/>
</dbReference>
<dbReference type="GO" id="GO:0005262">
    <property type="term" value="F:calcium channel activity"/>
    <property type="evidence" value="ECO:0007669"/>
    <property type="project" value="InterPro"/>
</dbReference>
<name>A0AAE9WCX9_9SCHI</name>
<dbReference type="KEGG" id="som:SOMG_03408"/>
<evidence type="ECO:0000256" key="2">
    <source>
        <dbReference type="SAM" id="SignalP"/>
    </source>
</evidence>
<dbReference type="AlphaFoldDB" id="A0AAE9WCX9"/>
<organism evidence="3 4">
    <name type="scientific">Schizosaccharomyces osmophilus</name>
    <dbReference type="NCBI Taxonomy" id="2545709"/>
    <lineage>
        <taxon>Eukaryota</taxon>
        <taxon>Fungi</taxon>
        <taxon>Dikarya</taxon>
        <taxon>Ascomycota</taxon>
        <taxon>Taphrinomycotina</taxon>
        <taxon>Schizosaccharomycetes</taxon>
        <taxon>Schizosaccharomycetales</taxon>
        <taxon>Schizosaccharomycetaceae</taxon>
        <taxon>Schizosaccharomyces</taxon>
    </lineage>
</organism>
<sequence length="485" mass="53468">MIKFTSILFLFPVFVFLLATKIAAITYNPLTLNGTAVGNIEDQSVVYYNISWSEGQAKTINLTLSTCSTFEGSSNLILYASNYSFDNSLALGNYSYSSVDAGLASLSITGYSPMFIAVSSSDSQYSQSYIGGNHDKTSNSAYQTEYELSAGNNFTFTQYNETKFLFAQDTDFQAALLITGNLTTNDTSVIPNYQIYVNPTDSAFDKQIGQLSRSFCAYRGNPSTLNINNADLSMTVRGLGPFAKEQFYLKGLSPNTSYTAYVVKPNIDAYGGTTYPPITFTTNVGTTCQLIYDLEFCSEVAYSVPGNAAAYSALSLASWYNQQAYGYYQNFTYTLDQYPCNATALSIYSLFRNCSDCLQSYRNWLCAAVIPRCADITDNSTFLVYRNNNSRYPLIDEVVRPGPYKEVLPCAHLCYTLASSCPVDLGFSCPRSGFGLEESYGEISNATGVIACNAPGVEFYESVASFLQIPWLSFIILFLIWCLVL</sequence>
<protein>
    <submittedName>
        <fullName evidence="3">Plasma membrane stretch-activated calcium ion channel Yam8</fullName>
    </submittedName>
</protein>
<feature type="transmembrane region" description="Helical" evidence="1">
    <location>
        <begin position="463"/>
        <end position="484"/>
    </location>
</feature>
<keyword evidence="4" id="KW-1185">Reference proteome</keyword>
<feature type="chain" id="PRO_5042233649" evidence="2">
    <location>
        <begin position="25"/>
        <end position="485"/>
    </location>
</feature>
<keyword evidence="1" id="KW-1133">Transmembrane helix</keyword>
<accession>A0AAE9WCX9</accession>
<dbReference type="GeneID" id="80876887"/>
<keyword evidence="1" id="KW-0812">Transmembrane</keyword>